<dbReference type="Proteomes" id="UP000826212">
    <property type="component" value="Chromosome"/>
</dbReference>
<dbReference type="EMBL" id="CP081303">
    <property type="protein sequence ID" value="QZE13340.1"/>
    <property type="molecule type" value="Genomic_DNA"/>
</dbReference>
<protein>
    <submittedName>
        <fullName evidence="1">FtsW/RodA/SpoVE family cell cycle protein</fullName>
    </submittedName>
</protein>
<organism evidence="1 2">
    <name type="scientific">Halosquirtibacter laminarini</name>
    <dbReference type="NCBI Taxonomy" id="3374600"/>
    <lineage>
        <taxon>Bacteria</taxon>
        <taxon>Pseudomonadati</taxon>
        <taxon>Bacteroidota</taxon>
        <taxon>Bacteroidia</taxon>
        <taxon>Marinilabiliales</taxon>
        <taxon>Prolixibacteraceae</taxon>
        <taxon>Halosquirtibacter</taxon>
    </lineage>
</organism>
<evidence type="ECO:0000313" key="2">
    <source>
        <dbReference type="Proteomes" id="UP000826212"/>
    </source>
</evidence>
<reference evidence="1" key="1">
    <citation type="submission" date="2021-08" db="EMBL/GenBank/DDBJ databases">
        <title>Novel anaerobic bacterium isolated from sea squirt in East Sea, Republic of Korea.</title>
        <authorList>
            <person name="Nguyen T.H."/>
            <person name="Li Z."/>
            <person name="Lee Y.-J."/>
            <person name="Ko J."/>
            <person name="Kim S.-G."/>
        </authorList>
    </citation>
    <scope>NUCLEOTIDE SEQUENCE</scope>
    <source>
        <strain evidence="1">KCTC 25031</strain>
    </source>
</reference>
<name>A0AC61NMJ3_9BACT</name>
<gene>
    <name evidence="1" type="ORF">K4L44_12180</name>
</gene>
<accession>A0AC61NMJ3</accession>
<evidence type="ECO:0000313" key="1">
    <source>
        <dbReference type="EMBL" id="QZE13340.1"/>
    </source>
</evidence>
<keyword evidence="2" id="KW-1185">Reference proteome</keyword>
<sequence>MNKVLSIISKIFKGDKTIWSIVILLSLLSIPILLSSGGRLAYNQYDGAYLKPGLKHVLYIILGFGLMTFFTYMPIAIFRRLSNIGIIVLFTFLMWGFFLSMGSDQTGRSLSLGGSSFQITEVAKLGLIYATAYYISIGQKSTKAKDRSFWTIIITSSMIILPVFLSDFSTAFLMAITILIMMLIGNMPIKKIGLTILFAAMAFLILILASYVSPVKLGRISTIKSRVESYFGDNEIKQDHRMRQVDYAKVAIVRGGIKGTADKSLVSNFLSASHNDFVFAMAIELGGAALGIFLWLLYIVFYVRCYRIMLKSPNTFSAILVCGISTLYVLQAFVNMAVSLNVIPVTGQPLPFVSLGGSSVLVTSVGVGMIQNIAYRSKLEKRVTEEEQDENSLIHKVRQIEDKYAYLQEDDVDFDS</sequence>
<proteinExistence type="predicted"/>